<keyword evidence="4" id="KW-1185">Reference proteome</keyword>
<evidence type="ECO:0000256" key="1">
    <source>
        <dbReference type="SAM" id="MobiDB-lite"/>
    </source>
</evidence>
<sequence length="125" mass="12934">MMNRTVSAAARSLAAGAAVAMALHGPAAAQGTDDPAPSEPPLGALLEDLLRPGGPIDQMTQSAREAIEALQQRTGPWADALGAVIANPDAYETPKTLPNGDIVIRRRAEPSDEPDETPPPPPIDL</sequence>
<evidence type="ECO:0000256" key="2">
    <source>
        <dbReference type="SAM" id="SignalP"/>
    </source>
</evidence>
<feature type="signal peptide" evidence="2">
    <location>
        <begin position="1"/>
        <end position="29"/>
    </location>
</feature>
<proteinExistence type="predicted"/>
<dbReference type="Proteomes" id="UP000198703">
    <property type="component" value="Unassembled WGS sequence"/>
</dbReference>
<protein>
    <submittedName>
        <fullName evidence="3">Uncharacterized protein</fullName>
    </submittedName>
</protein>
<accession>A0A1H4B835</accession>
<gene>
    <name evidence="3" type="ORF">SAMN05444370_10565</name>
</gene>
<dbReference type="AlphaFoldDB" id="A0A1H4B835"/>
<dbReference type="EMBL" id="FNQM01000005">
    <property type="protein sequence ID" value="SEA44214.1"/>
    <property type="molecule type" value="Genomic_DNA"/>
</dbReference>
<organism evidence="3 4">
    <name type="scientific">Rubrimonas cliftonensis</name>
    <dbReference type="NCBI Taxonomy" id="89524"/>
    <lineage>
        <taxon>Bacteria</taxon>
        <taxon>Pseudomonadati</taxon>
        <taxon>Pseudomonadota</taxon>
        <taxon>Alphaproteobacteria</taxon>
        <taxon>Rhodobacterales</taxon>
        <taxon>Paracoccaceae</taxon>
        <taxon>Rubrimonas</taxon>
    </lineage>
</organism>
<keyword evidence="2" id="KW-0732">Signal</keyword>
<evidence type="ECO:0000313" key="3">
    <source>
        <dbReference type="EMBL" id="SEA44214.1"/>
    </source>
</evidence>
<evidence type="ECO:0000313" key="4">
    <source>
        <dbReference type="Proteomes" id="UP000198703"/>
    </source>
</evidence>
<feature type="region of interest" description="Disordered" evidence="1">
    <location>
        <begin position="90"/>
        <end position="125"/>
    </location>
</feature>
<reference evidence="3 4" key="1">
    <citation type="submission" date="2016-10" db="EMBL/GenBank/DDBJ databases">
        <authorList>
            <person name="de Groot N.N."/>
        </authorList>
    </citation>
    <scope>NUCLEOTIDE SEQUENCE [LARGE SCALE GENOMIC DNA]</scope>
    <source>
        <strain evidence="3 4">DSM 15345</strain>
    </source>
</reference>
<feature type="chain" id="PRO_5011445019" evidence="2">
    <location>
        <begin position="30"/>
        <end position="125"/>
    </location>
</feature>
<dbReference type="STRING" id="89524.SAMN05444370_10565"/>
<name>A0A1H4B835_9RHOB</name>